<dbReference type="PANTHER" id="PTHR32282:SF33">
    <property type="entry name" value="PEPTIDOGLYCAN GLYCOSYLTRANSFERASE"/>
    <property type="match status" value="1"/>
</dbReference>
<reference evidence="6" key="1">
    <citation type="journal article" date="2011" name="Nature">
        <title>Genome sequence and analysis of the tuber crop potato.</title>
        <authorList>
            <consortium name="The Potato Genome Sequencing Consortium"/>
        </authorList>
    </citation>
    <scope>NUCLEOTIDE SEQUENCE [LARGE SCALE GENOMIC DNA]</scope>
    <source>
        <strain evidence="6">cv. DM1-3 516 R44</strain>
    </source>
</reference>
<dbReference type="EnsemblPlants" id="PGSC0003DMT400002382">
    <property type="protein sequence ID" value="PGSC0003DMT400002382"/>
    <property type="gene ID" value="PGSC0003DMG402000914"/>
</dbReference>
<evidence type="ECO:0000259" key="4">
    <source>
        <dbReference type="Pfam" id="PF00912"/>
    </source>
</evidence>
<dbReference type="PANTHER" id="PTHR32282">
    <property type="entry name" value="BINDING PROTEIN TRANSPEPTIDASE, PUTATIVE-RELATED"/>
    <property type="match status" value="1"/>
</dbReference>
<dbReference type="SUPFAM" id="SSF53955">
    <property type="entry name" value="Lysozyme-like"/>
    <property type="match status" value="1"/>
</dbReference>
<keyword evidence="3" id="KW-0146">Chitin degradation</keyword>
<evidence type="ECO:0000313" key="6">
    <source>
        <dbReference type="Proteomes" id="UP000011115"/>
    </source>
</evidence>
<evidence type="ECO:0000256" key="2">
    <source>
        <dbReference type="ARBA" id="ARBA00022679"/>
    </source>
</evidence>
<accession>M0ZK18</accession>
<comment type="function">
    <text evidence="1">Defense against chitin-containing fungal pathogens.</text>
</comment>
<dbReference type="Pfam" id="PF00912">
    <property type="entry name" value="Transgly"/>
    <property type="match status" value="1"/>
</dbReference>
<proteinExistence type="predicted"/>
<keyword evidence="2" id="KW-0808">Transferase</keyword>
<protein>
    <submittedName>
        <fullName evidence="5">Penicillin-binding protein</fullName>
    </submittedName>
</protein>
<dbReference type="PaxDb" id="4113-PGSC0003DMT400002382"/>
<keyword evidence="3" id="KW-0624">Polysaccharide degradation</keyword>
<organism evidence="5 6">
    <name type="scientific">Solanum tuberosum</name>
    <name type="common">Potato</name>
    <dbReference type="NCBI Taxonomy" id="4113"/>
    <lineage>
        <taxon>Eukaryota</taxon>
        <taxon>Viridiplantae</taxon>
        <taxon>Streptophyta</taxon>
        <taxon>Embryophyta</taxon>
        <taxon>Tracheophyta</taxon>
        <taxon>Spermatophyta</taxon>
        <taxon>Magnoliopsida</taxon>
        <taxon>eudicotyledons</taxon>
        <taxon>Gunneridae</taxon>
        <taxon>Pentapetalae</taxon>
        <taxon>asterids</taxon>
        <taxon>lamiids</taxon>
        <taxon>Solanales</taxon>
        <taxon>Solanaceae</taxon>
        <taxon>Solanoideae</taxon>
        <taxon>Solaneae</taxon>
        <taxon>Solanum</taxon>
    </lineage>
</organism>
<name>M0ZK18_SOLTU</name>
<evidence type="ECO:0000256" key="3">
    <source>
        <dbReference type="ARBA" id="ARBA00023024"/>
    </source>
</evidence>
<dbReference type="GO" id="GO:0006032">
    <property type="term" value="P:chitin catabolic process"/>
    <property type="evidence" value="ECO:0007669"/>
    <property type="project" value="UniProtKB-KW"/>
</dbReference>
<sequence length="192" mass="21838">MILALALEGTISKMEILSAYLLPKAKQIYWGHGICGIQSASKLYFGKHISLLSLGECAMLTAMIPAPELRSPFRDSSRGKIFQARVLKRMVEFGFLDVEMASIAVKQPLRFNSESPDHPDGSLVISSFSNEVKDPLKLWIGLKGRYDHLKATILPRARYEWMHLRFQDYKIVIEYNSVVFRITSQLKYVGKL</sequence>
<dbReference type="InterPro" id="IPR036950">
    <property type="entry name" value="PBP_transglycosylase"/>
</dbReference>
<evidence type="ECO:0000256" key="1">
    <source>
        <dbReference type="ARBA" id="ARBA00003102"/>
    </source>
</evidence>
<feature type="domain" description="Glycosyl transferase family 51" evidence="4">
    <location>
        <begin position="1"/>
        <end position="90"/>
    </location>
</feature>
<dbReference type="ExpressionAtlas" id="M0ZK18">
    <property type="expression patterns" value="baseline"/>
</dbReference>
<keyword evidence="3" id="KW-0119">Carbohydrate metabolism</keyword>
<dbReference type="InterPro" id="IPR001264">
    <property type="entry name" value="Glyco_trans_51"/>
</dbReference>
<dbReference type="AlphaFoldDB" id="M0ZK18"/>
<dbReference type="InParanoid" id="M0ZK18"/>
<dbReference type="InterPro" id="IPR050396">
    <property type="entry name" value="Glycosyltr_51/Transpeptidase"/>
</dbReference>
<dbReference type="Gene3D" id="1.10.3810.10">
    <property type="entry name" value="Biosynthetic peptidoglycan transglycosylase-like"/>
    <property type="match status" value="1"/>
</dbReference>
<dbReference type="Gramene" id="PGSC0003DMT400002382">
    <property type="protein sequence ID" value="PGSC0003DMT400002382"/>
    <property type="gene ID" value="PGSC0003DMG402000914"/>
</dbReference>
<dbReference type="Proteomes" id="UP000011115">
    <property type="component" value="Unassembled WGS sequence"/>
</dbReference>
<dbReference type="HOGENOM" id="CLU_1417385_0_0_1"/>
<keyword evidence="6" id="KW-1185">Reference proteome</keyword>
<evidence type="ECO:0000313" key="5">
    <source>
        <dbReference type="EnsemblPlants" id="PGSC0003DMT400002382"/>
    </source>
</evidence>
<dbReference type="InterPro" id="IPR023346">
    <property type="entry name" value="Lysozyme-like_dom_sf"/>
</dbReference>
<reference evidence="5" key="2">
    <citation type="submission" date="2015-06" db="UniProtKB">
        <authorList>
            <consortium name="EnsemblPlants"/>
        </authorList>
    </citation>
    <scope>IDENTIFICATION</scope>
    <source>
        <strain evidence="5">DM1-3 516 R44</strain>
    </source>
</reference>
<dbReference type="GO" id="GO:0016740">
    <property type="term" value="F:transferase activity"/>
    <property type="evidence" value="ECO:0007669"/>
    <property type="project" value="UniProtKB-KW"/>
</dbReference>